<keyword evidence="1" id="KW-0732">Signal</keyword>
<proteinExistence type="predicted"/>
<keyword evidence="3" id="KW-1185">Reference proteome</keyword>
<evidence type="ECO:0000313" key="3">
    <source>
        <dbReference type="Proteomes" id="UP000324222"/>
    </source>
</evidence>
<accession>A0A5B7DVF5</accession>
<dbReference type="Proteomes" id="UP000324222">
    <property type="component" value="Unassembled WGS sequence"/>
</dbReference>
<evidence type="ECO:0000256" key="1">
    <source>
        <dbReference type="SAM" id="SignalP"/>
    </source>
</evidence>
<reference evidence="2 3" key="1">
    <citation type="submission" date="2019-05" db="EMBL/GenBank/DDBJ databases">
        <title>Another draft genome of Portunus trituberculatus and its Hox gene families provides insights of decapod evolution.</title>
        <authorList>
            <person name="Jeong J.-H."/>
            <person name="Song I."/>
            <person name="Kim S."/>
            <person name="Choi T."/>
            <person name="Kim D."/>
            <person name="Ryu S."/>
            <person name="Kim W."/>
        </authorList>
    </citation>
    <scope>NUCLEOTIDE SEQUENCE [LARGE SCALE GENOMIC DNA]</scope>
    <source>
        <tissue evidence="2">Muscle</tissue>
    </source>
</reference>
<dbReference type="EMBL" id="VSRR010001395">
    <property type="protein sequence ID" value="MPC24953.1"/>
    <property type="molecule type" value="Genomic_DNA"/>
</dbReference>
<comment type="caution">
    <text evidence="2">The sequence shown here is derived from an EMBL/GenBank/DDBJ whole genome shotgun (WGS) entry which is preliminary data.</text>
</comment>
<gene>
    <name evidence="2" type="ORF">E2C01_018047</name>
</gene>
<dbReference type="AlphaFoldDB" id="A0A5B7DVF5"/>
<evidence type="ECO:0000313" key="2">
    <source>
        <dbReference type="EMBL" id="MPC24953.1"/>
    </source>
</evidence>
<feature type="chain" id="PRO_5022831023" evidence="1">
    <location>
        <begin position="21"/>
        <end position="78"/>
    </location>
</feature>
<protein>
    <submittedName>
        <fullName evidence="2">Uncharacterized protein</fullName>
    </submittedName>
</protein>
<sequence length="78" mass="8596">MRTALLILITAFLSPSCGLAALNFHFAPTLILSNSLIRELTSTLSFIPFSGKLWNFLPAPVFPSSYDLTSFKRKVSFG</sequence>
<feature type="signal peptide" evidence="1">
    <location>
        <begin position="1"/>
        <end position="20"/>
    </location>
</feature>
<name>A0A5B7DVF5_PORTR</name>
<organism evidence="2 3">
    <name type="scientific">Portunus trituberculatus</name>
    <name type="common">Swimming crab</name>
    <name type="synonym">Neptunus trituberculatus</name>
    <dbReference type="NCBI Taxonomy" id="210409"/>
    <lineage>
        <taxon>Eukaryota</taxon>
        <taxon>Metazoa</taxon>
        <taxon>Ecdysozoa</taxon>
        <taxon>Arthropoda</taxon>
        <taxon>Crustacea</taxon>
        <taxon>Multicrustacea</taxon>
        <taxon>Malacostraca</taxon>
        <taxon>Eumalacostraca</taxon>
        <taxon>Eucarida</taxon>
        <taxon>Decapoda</taxon>
        <taxon>Pleocyemata</taxon>
        <taxon>Brachyura</taxon>
        <taxon>Eubrachyura</taxon>
        <taxon>Portunoidea</taxon>
        <taxon>Portunidae</taxon>
        <taxon>Portuninae</taxon>
        <taxon>Portunus</taxon>
    </lineage>
</organism>